<dbReference type="Pfam" id="PF13487">
    <property type="entry name" value="HD_5"/>
    <property type="match status" value="1"/>
</dbReference>
<name>A0ABY4RM90_9BACL</name>
<dbReference type="PANTHER" id="PTHR43155">
    <property type="entry name" value="CYCLIC DI-GMP PHOSPHODIESTERASE PA4108-RELATED"/>
    <property type="match status" value="1"/>
</dbReference>
<dbReference type="InterPro" id="IPR006674">
    <property type="entry name" value="HD_domain"/>
</dbReference>
<gene>
    <name evidence="3" type="primary">rpfG_4</name>
    <name evidence="3" type="ORF">SK3146_02338</name>
</gene>
<dbReference type="Proteomes" id="UP001057134">
    <property type="component" value="Chromosome"/>
</dbReference>
<dbReference type="RefSeq" id="WP_249865237.1">
    <property type="nucleotide sequence ID" value="NZ_CP027059.1"/>
</dbReference>
<keyword evidence="3" id="KW-0378">Hydrolase</keyword>
<dbReference type="InterPro" id="IPR037522">
    <property type="entry name" value="HD_GYP_dom"/>
</dbReference>
<feature type="domain" description="HD" evidence="1">
    <location>
        <begin position="137"/>
        <end position="259"/>
    </location>
</feature>
<dbReference type="SMART" id="SM00471">
    <property type="entry name" value="HDc"/>
    <property type="match status" value="1"/>
</dbReference>
<dbReference type="CDD" id="cd00077">
    <property type="entry name" value="HDc"/>
    <property type="match status" value="1"/>
</dbReference>
<dbReference type="GO" id="GO:0071111">
    <property type="term" value="F:cyclic-guanylate-specific phosphodiesterase activity"/>
    <property type="evidence" value="ECO:0007669"/>
    <property type="project" value="UniProtKB-EC"/>
</dbReference>
<evidence type="ECO:0000313" key="3">
    <source>
        <dbReference type="EMBL" id="UQZ83177.1"/>
    </source>
</evidence>
<dbReference type="EMBL" id="CP027059">
    <property type="protein sequence ID" value="UQZ83177.1"/>
    <property type="molecule type" value="Genomic_DNA"/>
</dbReference>
<evidence type="ECO:0000313" key="4">
    <source>
        <dbReference type="Proteomes" id="UP001057134"/>
    </source>
</evidence>
<accession>A0ABY4RM90</accession>
<dbReference type="InterPro" id="IPR006675">
    <property type="entry name" value="HDIG_dom"/>
</dbReference>
<sequence length="352" mass="39646">MRISVMDLQVGDRTGSDVFNWNGLLVVSAHTVLNADDIDKLQLHSVDYVDIMMRQDSPAPDEVKAATGKLQQEPFSQTAAYEEAVGGIKQLFWQMSEQGQLREEQVDQCFAPLANHFEKERDVVSLLLTLNNKDDYTYQHSVQVGMISYYIAKWLGQSEEEAIVAGKAGYLHDIGKSRIDNAILQKPGPLTEEEFEIVKRHAQYGYDMIIGSNLPKPLALAALQHHERLDGSGYPGGLRGNDIYPLARIVSVADVYSAMISNRVYRHKQDLLLVLKELHRLSFEKLDPTVTQVFIRHMIPNFIGKRVLLSSGESGVIIMTHPTDFFKPLVQIGDTFINLSDTPDLDVKEIYM</sequence>
<evidence type="ECO:0000259" key="1">
    <source>
        <dbReference type="PROSITE" id="PS51831"/>
    </source>
</evidence>
<dbReference type="Gene3D" id="1.10.3210.10">
    <property type="entry name" value="Hypothetical protein af1432"/>
    <property type="match status" value="1"/>
</dbReference>
<protein>
    <submittedName>
        <fullName evidence="3">Cyclic di-GMP phosphodiesterase response regulator RpfG</fullName>
        <ecNumber evidence="3">3.1.4.52</ecNumber>
    </submittedName>
</protein>
<dbReference type="SUPFAM" id="SSF109604">
    <property type="entry name" value="HD-domain/PDEase-like"/>
    <property type="match status" value="1"/>
</dbReference>
<feature type="domain" description="HD-GYP" evidence="2">
    <location>
        <begin position="115"/>
        <end position="310"/>
    </location>
</feature>
<dbReference type="NCBIfam" id="TIGR00277">
    <property type="entry name" value="HDIG"/>
    <property type="match status" value="1"/>
</dbReference>
<proteinExistence type="predicted"/>
<reference evidence="3" key="2">
    <citation type="journal article" date="2021" name="J Anim Sci Technol">
        <title>Complete genome sequence of Paenibacillus konkukensis sp. nov. SK3146 as a potential probiotic strain.</title>
        <authorList>
            <person name="Jung H.I."/>
            <person name="Park S."/>
            <person name="Niu K.M."/>
            <person name="Lee S.W."/>
            <person name="Kothari D."/>
            <person name="Yi K.J."/>
            <person name="Kim S.K."/>
        </authorList>
    </citation>
    <scope>NUCLEOTIDE SEQUENCE</scope>
    <source>
        <strain evidence="3">SK3146</strain>
    </source>
</reference>
<reference evidence="3" key="1">
    <citation type="submission" date="2018-02" db="EMBL/GenBank/DDBJ databases">
        <authorList>
            <person name="Kim S.-K."/>
            <person name="Jung H.-I."/>
            <person name="Lee S.-W."/>
        </authorList>
    </citation>
    <scope>NUCLEOTIDE SEQUENCE</scope>
    <source>
        <strain evidence="3">SK3146</strain>
    </source>
</reference>
<dbReference type="PROSITE" id="PS51831">
    <property type="entry name" value="HD"/>
    <property type="match status" value="1"/>
</dbReference>
<evidence type="ECO:0000259" key="2">
    <source>
        <dbReference type="PROSITE" id="PS51832"/>
    </source>
</evidence>
<dbReference type="EC" id="3.1.4.52" evidence="3"/>
<organism evidence="3 4">
    <name type="scientific">Paenibacillus konkukensis</name>
    <dbReference type="NCBI Taxonomy" id="2020716"/>
    <lineage>
        <taxon>Bacteria</taxon>
        <taxon>Bacillati</taxon>
        <taxon>Bacillota</taxon>
        <taxon>Bacilli</taxon>
        <taxon>Bacillales</taxon>
        <taxon>Paenibacillaceae</taxon>
        <taxon>Paenibacillus</taxon>
    </lineage>
</organism>
<dbReference type="PANTHER" id="PTHR43155:SF2">
    <property type="entry name" value="CYCLIC DI-GMP PHOSPHODIESTERASE PA4108"/>
    <property type="match status" value="1"/>
</dbReference>
<dbReference type="PROSITE" id="PS51832">
    <property type="entry name" value="HD_GYP"/>
    <property type="match status" value="1"/>
</dbReference>
<dbReference type="InterPro" id="IPR003607">
    <property type="entry name" value="HD/PDEase_dom"/>
</dbReference>
<keyword evidence="4" id="KW-1185">Reference proteome</keyword>